<dbReference type="NCBIfam" id="TIGR02117">
    <property type="entry name" value="chp_urease_rgn"/>
    <property type="match status" value="1"/>
</dbReference>
<evidence type="ECO:0000313" key="2">
    <source>
        <dbReference type="Proteomes" id="UP000616201"/>
    </source>
</evidence>
<protein>
    <submittedName>
        <fullName evidence="1">TIGR02117 family protein</fullName>
    </submittedName>
</protein>
<name>A0A928UWC5_9SPHI</name>
<dbReference type="AlphaFoldDB" id="A0A928UWC5"/>
<dbReference type="EMBL" id="PRDK01000003">
    <property type="protein sequence ID" value="MBE8713163.1"/>
    <property type="molecule type" value="Genomic_DNA"/>
</dbReference>
<dbReference type="Proteomes" id="UP000616201">
    <property type="component" value="Unassembled WGS sequence"/>
</dbReference>
<reference evidence="1" key="1">
    <citation type="submission" date="2018-02" db="EMBL/GenBank/DDBJ databases">
        <authorList>
            <person name="Vasarhelyi B.M."/>
            <person name="Deshmukh S."/>
            <person name="Balint B."/>
            <person name="Kukolya J."/>
        </authorList>
    </citation>
    <scope>NUCLEOTIDE SEQUENCE</scope>
    <source>
        <strain evidence="1">KB22</strain>
    </source>
</reference>
<accession>A0A928UWC5</accession>
<proteinExistence type="predicted"/>
<keyword evidence="2" id="KW-1185">Reference proteome</keyword>
<sequence length="221" mass="25202">MAYFISLLLGVLILYVLIAFIFSLIPTSVKADTYHEEKVDMYILSNGVHSEFVVPVKSKWIDWNKLFPYSNTKGQNPDQHYVGIGWGDKGFYLQTPEWKDLKASVAFKAAFGLSESALHVTYYQKMTENELCIPVQIDSSQYKILIDYVLGSIDVGADNKPIYIKTNAQYGLDDAFYEAKGSYNLFFTCNTWTNTGLKRAKMPAAVWTIFESGVMNKYRKK</sequence>
<dbReference type="InterPro" id="IPR011727">
    <property type="entry name" value="CHP02117"/>
</dbReference>
<dbReference type="RefSeq" id="WP_196935581.1">
    <property type="nucleotide sequence ID" value="NZ_MU158698.1"/>
</dbReference>
<gene>
    <name evidence="1" type="ORF">C4F49_05685</name>
</gene>
<evidence type="ECO:0000313" key="1">
    <source>
        <dbReference type="EMBL" id="MBE8713163.1"/>
    </source>
</evidence>
<dbReference type="Pfam" id="PF09601">
    <property type="entry name" value="DUF2459"/>
    <property type="match status" value="1"/>
</dbReference>
<organism evidence="1 2">
    <name type="scientific">Sphingobacterium hungaricum</name>
    <dbReference type="NCBI Taxonomy" id="2082723"/>
    <lineage>
        <taxon>Bacteria</taxon>
        <taxon>Pseudomonadati</taxon>
        <taxon>Bacteroidota</taxon>
        <taxon>Sphingobacteriia</taxon>
        <taxon>Sphingobacteriales</taxon>
        <taxon>Sphingobacteriaceae</taxon>
        <taxon>Sphingobacterium</taxon>
    </lineage>
</organism>
<comment type="caution">
    <text evidence="1">The sequence shown here is derived from an EMBL/GenBank/DDBJ whole genome shotgun (WGS) entry which is preliminary data.</text>
</comment>